<protein>
    <submittedName>
        <fullName evidence="3">Uncharacterized protein</fullName>
    </submittedName>
</protein>
<comment type="caution">
    <text evidence="3">The sequence shown here is derived from an EMBL/GenBank/DDBJ whole genome shotgun (WGS) entry which is preliminary data.</text>
</comment>
<keyword evidence="2" id="KW-0472">Membrane</keyword>
<gene>
    <name evidence="3" type="ORF">SAMN05421844_1082</name>
</gene>
<dbReference type="EMBL" id="FNBZ01000008">
    <property type="protein sequence ID" value="SDH30932.1"/>
    <property type="molecule type" value="Genomic_DNA"/>
</dbReference>
<evidence type="ECO:0000256" key="2">
    <source>
        <dbReference type="SAM" id="Phobius"/>
    </source>
</evidence>
<feature type="transmembrane region" description="Helical" evidence="2">
    <location>
        <begin position="6"/>
        <end position="22"/>
    </location>
</feature>
<reference evidence="3 4" key="1">
    <citation type="submission" date="2016-10" db="EMBL/GenBank/DDBJ databases">
        <authorList>
            <person name="Varghese N."/>
            <person name="Submissions S."/>
        </authorList>
    </citation>
    <scope>NUCLEOTIDE SEQUENCE [LARGE SCALE GENOMIC DNA]</scope>
    <source>
        <strain evidence="3 4">DSM 26672</strain>
    </source>
</reference>
<dbReference type="Proteomes" id="UP000199468">
    <property type="component" value="Unassembled WGS sequence"/>
</dbReference>
<organism evidence="3 4">
    <name type="scientific">Bosea robiniae</name>
    <dbReference type="NCBI Taxonomy" id="1036780"/>
    <lineage>
        <taxon>Bacteria</taxon>
        <taxon>Pseudomonadati</taxon>
        <taxon>Pseudomonadota</taxon>
        <taxon>Alphaproteobacteria</taxon>
        <taxon>Hyphomicrobiales</taxon>
        <taxon>Boseaceae</taxon>
        <taxon>Bosea</taxon>
    </lineage>
</organism>
<proteinExistence type="predicted"/>
<sequence length="53" mass="5856">MIVAVIAAMIVVIFVGFNLYHADTLREQRSGHVDPQDAPKSPTDLQKLPAPRQ</sequence>
<feature type="compositionally biased region" description="Basic and acidic residues" evidence="1">
    <location>
        <begin position="28"/>
        <end position="37"/>
    </location>
</feature>
<accession>A0ABY0P4P3</accession>
<name>A0ABY0P4P3_9HYPH</name>
<evidence type="ECO:0000256" key="1">
    <source>
        <dbReference type="SAM" id="MobiDB-lite"/>
    </source>
</evidence>
<keyword evidence="2" id="KW-1133">Transmembrane helix</keyword>
<evidence type="ECO:0000313" key="3">
    <source>
        <dbReference type="EMBL" id="SDH30932.1"/>
    </source>
</evidence>
<keyword evidence="2" id="KW-0812">Transmembrane</keyword>
<feature type="region of interest" description="Disordered" evidence="1">
    <location>
        <begin position="28"/>
        <end position="53"/>
    </location>
</feature>
<evidence type="ECO:0000313" key="4">
    <source>
        <dbReference type="Proteomes" id="UP000199468"/>
    </source>
</evidence>
<keyword evidence="4" id="KW-1185">Reference proteome</keyword>
<dbReference type="RefSeq" id="WP_156407013.1">
    <property type="nucleotide sequence ID" value="NZ_FNBZ01000008.1"/>
</dbReference>